<protein>
    <recommendedName>
        <fullName evidence="3">SMB domain-containing protein</fullName>
    </recommendedName>
</protein>
<proteinExistence type="predicted"/>
<dbReference type="OrthoDB" id="640249at2759"/>
<dbReference type="Proteomes" id="UP000252519">
    <property type="component" value="Unassembled WGS sequence"/>
</dbReference>
<evidence type="ECO:0000313" key="2">
    <source>
        <dbReference type="Proteomes" id="UP000252519"/>
    </source>
</evidence>
<reference evidence="1 2" key="1">
    <citation type="submission" date="2014-10" db="EMBL/GenBank/DDBJ databases">
        <title>Draft genome of the hookworm Ancylostoma caninum.</title>
        <authorList>
            <person name="Mitreva M."/>
        </authorList>
    </citation>
    <scope>NUCLEOTIDE SEQUENCE [LARGE SCALE GENOMIC DNA]</scope>
    <source>
        <strain evidence="1 2">Baltimore</strain>
    </source>
</reference>
<dbReference type="STRING" id="29170.A0A368H1A3"/>
<evidence type="ECO:0008006" key="3">
    <source>
        <dbReference type="Google" id="ProtNLM"/>
    </source>
</evidence>
<keyword evidence="2" id="KW-1185">Reference proteome</keyword>
<name>A0A368H1A3_ANCCA</name>
<accession>A0A368H1A3</accession>
<gene>
    <name evidence="1" type="ORF">ANCCAN_03600</name>
</gene>
<sequence length="87" mass="9752">MFCDRGPDGGNDCCPDFEATCRGGRPQHQEDLNGQECISNGVRYSEGESIEQNCQTCSCMEGMWKCDESTCLIQEDLLEKVQQGRYS</sequence>
<dbReference type="AlphaFoldDB" id="A0A368H1A3"/>
<dbReference type="SUPFAM" id="SSF57603">
    <property type="entry name" value="FnI-like domain"/>
    <property type="match status" value="1"/>
</dbReference>
<dbReference type="Gene3D" id="2.10.70.10">
    <property type="entry name" value="Complement Module, domain 1"/>
    <property type="match status" value="1"/>
</dbReference>
<evidence type="ECO:0000313" key="1">
    <source>
        <dbReference type="EMBL" id="RCN50374.1"/>
    </source>
</evidence>
<organism evidence="1 2">
    <name type="scientific">Ancylostoma caninum</name>
    <name type="common">Dog hookworm</name>
    <dbReference type="NCBI Taxonomy" id="29170"/>
    <lineage>
        <taxon>Eukaryota</taxon>
        <taxon>Metazoa</taxon>
        <taxon>Ecdysozoa</taxon>
        <taxon>Nematoda</taxon>
        <taxon>Chromadorea</taxon>
        <taxon>Rhabditida</taxon>
        <taxon>Rhabditina</taxon>
        <taxon>Rhabditomorpha</taxon>
        <taxon>Strongyloidea</taxon>
        <taxon>Ancylostomatidae</taxon>
        <taxon>Ancylostomatinae</taxon>
        <taxon>Ancylostoma</taxon>
    </lineage>
</organism>
<dbReference type="EMBL" id="JOJR01000024">
    <property type="protein sequence ID" value="RCN50374.1"/>
    <property type="molecule type" value="Genomic_DNA"/>
</dbReference>
<comment type="caution">
    <text evidence="1">The sequence shown here is derived from an EMBL/GenBank/DDBJ whole genome shotgun (WGS) entry which is preliminary data.</text>
</comment>